<reference evidence="1 2" key="1">
    <citation type="submission" date="2020-04" db="EMBL/GenBank/DDBJ databases">
        <authorList>
            <person name="Klaysubun C."/>
            <person name="Duangmal K."/>
            <person name="Lipun K."/>
        </authorList>
    </citation>
    <scope>NUCLEOTIDE SEQUENCE [LARGE SCALE GENOMIC DNA]</scope>
    <source>
        <strain evidence="1 2">DSM 45300</strain>
    </source>
</reference>
<dbReference type="EMBL" id="JAAXKZ010000003">
    <property type="protein sequence ID" value="NMH90262.1"/>
    <property type="molecule type" value="Genomic_DNA"/>
</dbReference>
<name>A0A848DBF1_9PSEU</name>
<dbReference type="Proteomes" id="UP000586918">
    <property type="component" value="Unassembled WGS sequence"/>
</dbReference>
<sequence>MGRLDRPDPNVVLGLFLYDGDSPEAAHHEVDIEFSRWGDPGGRAG</sequence>
<evidence type="ECO:0000313" key="2">
    <source>
        <dbReference type="Proteomes" id="UP000586918"/>
    </source>
</evidence>
<gene>
    <name evidence="1" type="ORF">HF519_01350</name>
</gene>
<organism evidence="1 2">
    <name type="scientific">Pseudonocardia bannensis</name>
    <dbReference type="NCBI Taxonomy" id="630973"/>
    <lineage>
        <taxon>Bacteria</taxon>
        <taxon>Bacillati</taxon>
        <taxon>Actinomycetota</taxon>
        <taxon>Actinomycetes</taxon>
        <taxon>Pseudonocardiales</taxon>
        <taxon>Pseudonocardiaceae</taxon>
        <taxon>Pseudonocardia</taxon>
    </lineage>
</organism>
<protein>
    <submittedName>
        <fullName evidence="1">Uncharacterized protein</fullName>
    </submittedName>
</protein>
<evidence type="ECO:0000313" key="1">
    <source>
        <dbReference type="EMBL" id="NMH90262.1"/>
    </source>
</evidence>
<proteinExistence type="predicted"/>
<dbReference type="AlphaFoldDB" id="A0A848DBF1"/>
<keyword evidence="2" id="KW-1185">Reference proteome</keyword>
<dbReference type="RefSeq" id="WP_169409765.1">
    <property type="nucleotide sequence ID" value="NZ_JAAXKZ010000003.1"/>
</dbReference>
<accession>A0A848DBF1</accession>
<comment type="caution">
    <text evidence="1">The sequence shown here is derived from an EMBL/GenBank/DDBJ whole genome shotgun (WGS) entry which is preliminary data.</text>
</comment>